<dbReference type="PANTHER" id="PTHR33931:SF2">
    <property type="entry name" value="HOLIN-LIKE PROTEIN CIDA"/>
    <property type="match status" value="1"/>
</dbReference>
<gene>
    <name evidence="7" type="ORF">B0T45_01430</name>
</gene>
<evidence type="ECO:0000256" key="5">
    <source>
        <dbReference type="ARBA" id="ARBA00023136"/>
    </source>
</evidence>
<dbReference type="EMBL" id="MUKV01000001">
    <property type="protein sequence ID" value="OQS44286.1"/>
    <property type="molecule type" value="Genomic_DNA"/>
</dbReference>
<evidence type="ECO:0000313" key="7">
    <source>
        <dbReference type="EMBL" id="OQS44286.1"/>
    </source>
</evidence>
<keyword evidence="4 6" id="KW-1133">Transmembrane helix</keyword>
<keyword evidence="5 6" id="KW-0472">Membrane</keyword>
<dbReference type="Proteomes" id="UP000192721">
    <property type="component" value="Unassembled WGS sequence"/>
</dbReference>
<feature type="transmembrane region" description="Helical" evidence="6">
    <location>
        <begin position="96"/>
        <end position="119"/>
    </location>
</feature>
<dbReference type="RefSeq" id="WP_043632339.1">
    <property type="nucleotide sequence ID" value="NZ_LXRL01000017.1"/>
</dbReference>
<dbReference type="AlphaFoldDB" id="A0A1W0DBA4"/>
<organism evidence="7 8">
    <name type="scientific">Chromobacterium haemolyticum</name>
    <dbReference type="NCBI Taxonomy" id="394935"/>
    <lineage>
        <taxon>Bacteria</taxon>
        <taxon>Pseudomonadati</taxon>
        <taxon>Pseudomonadota</taxon>
        <taxon>Betaproteobacteria</taxon>
        <taxon>Neisseriales</taxon>
        <taxon>Chromobacteriaceae</taxon>
        <taxon>Chromobacterium</taxon>
    </lineage>
</organism>
<comment type="subcellular location">
    <subcellularLocation>
        <location evidence="1">Cell membrane</location>
        <topology evidence="1">Multi-pass membrane protein</topology>
    </subcellularLocation>
</comment>
<evidence type="ECO:0000256" key="3">
    <source>
        <dbReference type="ARBA" id="ARBA00022692"/>
    </source>
</evidence>
<name>A0A1W0DBA4_9NEIS</name>
<feature type="transmembrane region" description="Helical" evidence="6">
    <location>
        <begin position="12"/>
        <end position="29"/>
    </location>
</feature>
<dbReference type="GO" id="GO:0005886">
    <property type="term" value="C:plasma membrane"/>
    <property type="evidence" value="ECO:0007669"/>
    <property type="project" value="UniProtKB-SubCell"/>
</dbReference>
<reference evidence="7 8" key="1">
    <citation type="submission" date="2017-02" db="EMBL/GenBank/DDBJ databases">
        <title>Chromobacterium haemolyticum H5244.</title>
        <authorList>
            <person name="Gulvik C.A."/>
        </authorList>
    </citation>
    <scope>NUCLEOTIDE SEQUENCE [LARGE SCALE GENOMIC DNA]</scope>
    <source>
        <strain evidence="7 8">H5244</strain>
    </source>
</reference>
<evidence type="ECO:0000256" key="6">
    <source>
        <dbReference type="SAM" id="Phobius"/>
    </source>
</evidence>
<dbReference type="Pfam" id="PF03788">
    <property type="entry name" value="LrgA"/>
    <property type="match status" value="1"/>
</dbReference>
<sequence length="143" mass="15603">MANPNLSAFKQVALTIGQVALLSVVWIAASQLSSHFLPVVPAGVLGMFLVLAALWLGWLPLAWCRSGARWLLAEMLLFFIPAVVAVIQYPDVIMAAGLRIVAVIVLSTLLVMAATSWVVDKCYRLEVALRWHGRQKQVKTHGA</sequence>
<keyword evidence="2" id="KW-1003">Cell membrane</keyword>
<dbReference type="InterPro" id="IPR005538">
    <property type="entry name" value="LrgA/CidA"/>
</dbReference>
<evidence type="ECO:0000313" key="8">
    <source>
        <dbReference type="Proteomes" id="UP000192721"/>
    </source>
</evidence>
<proteinExistence type="predicted"/>
<evidence type="ECO:0000256" key="2">
    <source>
        <dbReference type="ARBA" id="ARBA00022475"/>
    </source>
</evidence>
<comment type="caution">
    <text evidence="7">The sequence shown here is derived from an EMBL/GenBank/DDBJ whole genome shotgun (WGS) entry which is preliminary data.</text>
</comment>
<dbReference type="PANTHER" id="PTHR33931">
    <property type="entry name" value="HOLIN-LIKE PROTEIN CIDA-RELATED"/>
    <property type="match status" value="1"/>
</dbReference>
<feature type="transmembrane region" description="Helical" evidence="6">
    <location>
        <begin position="35"/>
        <end position="58"/>
    </location>
</feature>
<evidence type="ECO:0000256" key="1">
    <source>
        <dbReference type="ARBA" id="ARBA00004651"/>
    </source>
</evidence>
<keyword evidence="3 6" id="KW-0812">Transmembrane</keyword>
<protein>
    <submittedName>
        <fullName evidence="7">CidA/LrgA family protein</fullName>
    </submittedName>
</protein>
<feature type="transmembrane region" description="Helical" evidence="6">
    <location>
        <begin position="70"/>
        <end position="90"/>
    </location>
</feature>
<accession>A0A1W0DBA4</accession>
<evidence type="ECO:0000256" key="4">
    <source>
        <dbReference type="ARBA" id="ARBA00022989"/>
    </source>
</evidence>